<reference evidence="3" key="1">
    <citation type="journal article" date="2017" name="Genome Biol.">
        <title>Comparative genomics reveals high biological diversity and specific adaptations in the industrially and medically important fungal genus Aspergillus.</title>
        <authorList>
            <person name="de Vries R.P."/>
            <person name="Riley R."/>
            <person name="Wiebenga A."/>
            <person name="Aguilar-Osorio G."/>
            <person name="Amillis S."/>
            <person name="Uchima C.A."/>
            <person name="Anderluh G."/>
            <person name="Asadollahi M."/>
            <person name="Askin M."/>
            <person name="Barry K."/>
            <person name="Battaglia E."/>
            <person name="Bayram O."/>
            <person name="Benocci T."/>
            <person name="Braus-Stromeyer S.A."/>
            <person name="Caldana C."/>
            <person name="Canovas D."/>
            <person name="Cerqueira G.C."/>
            <person name="Chen F."/>
            <person name="Chen W."/>
            <person name="Choi C."/>
            <person name="Clum A."/>
            <person name="Dos Santos R.A."/>
            <person name="Damasio A.R."/>
            <person name="Diallinas G."/>
            <person name="Emri T."/>
            <person name="Fekete E."/>
            <person name="Flipphi M."/>
            <person name="Freyberg S."/>
            <person name="Gallo A."/>
            <person name="Gournas C."/>
            <person name="Habgood R."/>
            <person name="Hainaut M."/>
            <person name="Harispe M.L."/>
            <person name="Henrissat B."/>
            <person name="Hilden K.S."/>
            <person name="Hope R."/>
            <person name="Hossain A."/>
            <person name="Karabika E."/>
            <person name="Karaffa L."/>
            <person name="Karanyi Z."/>
            <person name="Krasevec N."/>
            <person name="Kuo A."/>
            <person name="Kusch H."/>
            <person name="LaButti K."/>
            <person name="Lagendijk E.L."/>
            <person name="Lapidus A."/>
            <person name="Levasseur A."/>
            <person name="Lindquist E."/>
            <person name="Lipzen A."/>
            <person name="Logrieco A.F."/>
            <person name="MacCabe A."/>
            <person name="Maekelae M.R."/>
            <person name="Malavazi I."/>
            <person name="Melin P."/>
            <person name="Meyer V."/>
            <person name="Mielnichuk N."/>
            <person name="Miskei M."/>
            <person name="Molnar A.P."/>
            <person name="Mule G."/>
            <person name="Ngan C.Y."/>
            <person name="Orejas M."/>
            <person name="Orosz E."/>
            <person name="Ouedraogo J.P."/>
            <person name="Overkamp K.M."/>
            <person name="Park H.-S."/>
            <person name="Perrone G."/>
            <person name="Piumi F."/>
            <person name="Punt P.J."/>
            <person name="Ram A.F."/>
            <person name="Ramon A."/>
            <person name="Rauscher S."/>
            <person name="Record E."/>
            <person name="Riano-Pachon D.M."/>
            <person name="Robert V."/>
            <person name="Roehrig J."/>
            <person name="Ruller R."/>
            <person name="Salamov A."/>
            <person name="Salih N.S."/>
            <person name="Samson R.A."/>
            <person name="Sandor E."/>
            <person name="Sanguinetti M."/>
            <person name="Schuetze T."/>
            <person name="Sepcic K."/>
            <person name="Shelest E."/>
            <person name="Sherlock G."/>
            <person name="Sophianopoulou V."/>
            <person name="Squina F.M."/>
            <person name="Sun H."/>
            <person name="Susca A."/>
            <person name="Todd R.B."/>
            <person name="Tsang A."/>
            <person name="Unkles S.E."/>
            <person name="van de Wiele N."/>
            <person name="van Rossen-Uffink D."/>
            <person name="Oliveira J.V."/>
            <person name="Vesth T.C."/>
            <person name="Visser J."/>
            <person name="Yu J.-H."/>
            <person name="Zhou M."/>
            <person name="Andersen M.R."/>
            <person name="Archer D.B."/>
            <person name="Baker S.E."/>
            <person name="Benoit I."/>
            <person name="Brakhage A.A."/>
            <person name="Braus G.H."/>
            <person name="Fischer R."/>
            <person name="Frisvad J.C."/>
            <person name="Goldman G.H."/>
            <person name="Houbraken J."/>
            <person name="Oakley B."/>
            <person name="Pocsi I."/>
            <person name="Scazzocchio C."/>
            <person name="Seiboth B."/>
            <person name="vanKuyk P.A."/>
            <person name="Wortman J."/>
            <person name="Dyer P.S."/>
            <person name="Grigoriev I.V."/>
        </authorList>
    </citation>
    <scope>NUCLEOTIDE SEQUENCE [LARGE SCALE GENOMIC DNA]</scope>
    <source>
        <strain evidence="3">CBS 506.65</strain>
    </source>
</reference>
<dbReference type="Proteomes" id="UP000184188">
    <property type="component" value="Unassembled WGS sequence"/>
</dbReference>
<evidence type="ECO:0000313" key="3">
    <source>
        <dbReference type="Proteomes" id="UP000184188"/>
    </source>
</evidence>
<feature type="compositionally biased region" description="Basic residues" evidence="1">
    <location>
        <begin position="34"/>
        <end position="50"/>
    </location>
</feature>
<feature type="compositionally biased region" description="Basic and acidic residues" evidence="1">
    <location>
        <begin position="51"/>
        <end position="68"/>
    </location>
</feature>
<dbReference type="EMBL" id="KV878339">
    <property type="protein sequence ID" value="OJJ48307.1"/>
    <property type="molecule type" value="Genomic_DNA"/>
</dbReference>
<feature type="region of interest" description="Disordered" evidence="1">
    <location>
        <begin position="21"/>
        <end position="86"/>
    </location>
</feature>
<organism evidence="2 3">
    <name type="scientific">Penicilliopsis zonata CBS 506.65</name>
    <dbReference type="NCBI Taxonomy" id="1073090"/>
    <lineage>
        <taxon>Eukaryota</taxon>
        <taxon>Fungi</taxon>
        <taxon>Dikarya</taxon>
        <taxon>Ascomycota</taxon>
        <taxon>Pezizomycotina</taxon>
        <taxon>Eurotiomycetes</taxon>
        <taxon>Eurotiomycetidae</taxon>
        <taxon>Eurotiales</taxon>
        <taxon>Aspergillaceae</taxon>
        <taxon>Penicilliopsis</taxon>
    </lineage>
</organism>
<evidence type="ECO:0000313" key="2">
    <source>
        <dbReference type="EMBL" id="OJJ48307.1"/>
    </source>
</evidence>
<accession>A0A1L9SMP7</accession>
<keyword evidence="3" id="KW-1185">Reference proteome</keyword>
<dbReference type="GeneID" id="34608935"/>
<dbReference type="AlphaFoldDB" id="A0A1L9SMP7"/>
<sequence length="86" mass="10672">MEGYCKENLENREQIIMIRASEETELQSSGPRRIEKRRRRRRRRRRRKANRGRERTHERRKIYDERQTNTRGKRPTKRRSTHTAPG</sequence>
<protein>
    <submittedName>
        <fullName evidence="2">Uncharacterized protein</fullName>
    </submittedName>
</protein>
<dbReference type="VEuPathDB" id="FungiDB:ASPZODRAFT_130284"/>
<dbReference type="RefSeq" id="XP_022582817.1">
    <property type="nucleotide sequence ID" value="XM_022722470.1"/>
</dbReference>
<evidence type="ECO:0000256" key="1">
    <source>
        <dbReference type="SAM" id="MobiDB-lite"/>
    </source>
</evidence>
<gene>
    <name evidence="2" type="ORF">ASPZODRAFT_130284</name>
</gene>
<feature type="compositionally biased region" description="Basic residues" evidence="1">
    <location>
        <begin position="71"/>
        <end position="86"/>
    </location>
</feature>
<name>A0A1L9SMP7_9EURO</name>
<proteinExistence type="predicted"/>